<evidence type="ECO:0000259" key="7">
    <source>
        <dbReference type="Pfam" id="PF02911"/>
    </source>
</evidence>
<dbReference type="CDD" id="cd08704">
    <property type="entry name" value="Met_tRNA_FMT_C"/>
    <property type="match status" value="1"/>
</dbReference>
<comment type="caution">
    <text evidence="8">The sequence shown here is derived from an EMBL/GenBank/DDBJ whole genome shotgun (WGS) entry which is preliminary data.</text>
</comment>
<dbReference type="Gene3D" id="3.40.50.12230">
    <property type="match status" value="1"/>
</dbReference>
<dbReference type="CDD" id="cd08646">
    <property type="entry name" value="FMT_core_Met-tRNA-FMT_N"/>
    <property type="match status" value="1"/>
</dbReference>
<keyword evidence="9" id="KW-1185">Reference proteome</keyword>
<reference evidence="8" key="1">
    <citation type="submission" date="2020-08" db="EMBL/GenBank/DDBJ databases">
        <title>Genome public.</title>
        <authorList>
            <person name="Liu C."/>
            <person name="Sun Q."/>
        </authorList>
    </citation>
    <scope>NUCLEOTIDE SEQUENCE</scope>
    <source>
        <strain evidence="8">BX12</strain>
    </source>
</reference>
<evidence type="ECO:0000256" key="3">
    <source>
        <dbReference type="ARBA" id="ARBA00022679"/>
    </source>
</evidence>
<comment type="similarity">
    <text evidence="1 5">Belongs to the Fmt family.</text>
</comment>
<dbReference type="InterPro" id="IPR036477">
    <property type="entry name" value="Formyl_transf_N_sf"/>
</dbReference>
<dbReference type="AlphaFoldDB" id="A0A923SS17"/>
<evidence type="ECO:0000313" key="8">
    <source>
        <dbReference type="EMBL" id="MBC6681282.1"/>
    </source>
</evidence>
<dbReference type="FunFam" id="3.40.50.12230:FF:000001">
    <property type="entry name" value="Methionyl-tRNA formyltransferase"/>
    <property type="match status" value="1"/>
</dbReference>
<dbReference type="InterPro" id="IPR002376">
    <property type="entry name" value="Formyl_transf_N"/>
</dbReference>
<dbReference type="InterPro" id="IPR044135">
    <property type="entry name" value="Met-tRNA-FMT_C"/>
</dbReference>
<evidence type="ECO:0000256" key="4">
    <source>
        <dbReference type="ARBA" id="ARBA00022917"/>
    </source>
</evidence>
<feature type="domain" description="Formyl transferase C-terminal" evidence="7">
    <location>
        <begin position="204"/>
        <end position="300"/>
    </location>
</feature>
<dbReference type="InterPro" id="IPR011034">
    <property type="entry name" value="Formyl_transferase-like_C_sf"/>
</dbReference>
<dbReference type="Proteomes" id="UP000602647">
    <property type="component" value="Unassembled WGS sequence"/>
</dbReference>
<dbReference type="SUPFAM" id="SSF53328">
    <property type="entry name" value="Formyltransferase"/>
    <property type="match status" value="1"/>
</dbReference>
<dbReference type="InterPro" id="IPR041711">
    <property type="entry name" value="Met-tRNA-FMT_N"/>
</dbReference>
<evidence type="ECO:0000259" key="6">
    <source>
        <dbReference type="Pfam" id="PF00551"/>
    </source>
</evidence>
<dbReference type="Pfam" id="PF02911">
    <property type="entry name" value="Formyl_trans_C"/>
    <property type="match status" value="1"/>
</dbReference>
<keyword evidence="4 5" id="KW-0648">Protein biosynthesis</keyword>
<dbReference type="InterPro" id="IPR005793">
    <property type="entry name" value="Formyl_trans_C"/>
</dbReference>
<protein>
    <recommendedName>
        <fullName evidence="2 5">Methionyl-tRNA formyltransferase</fullName>
        <ecNumber evidence="2 5">2.1.2.9</ecNumber>
    </recommendedName>
</protein>
<dbReference type="HAMAP" id="MF_00182">
    <property type="entry name" value="Formyl_trans"/>
    <property type="match status" value="1"/>
</dbReference>
<feature type="binding site" evidence="5">
    <location>
        <begin position="110"/>
        <end position="113"/>
    </location>
    <ligand>
        <name>(6S)-5,6,7,8-tetrahydrofolate</name>
        <dbReference type="ChEBI" id="CHEBI:57453"/>
    </ligand>
</feature>
<dbReference type="EC" id="2.1.2.9" evidence="2 5"/>
<comment type="function">
    <text evidence="5">Attaches a formyl group to the free amino group of methionyl-tRNA(fMet). The formyl group appears to play a dual role in the initiator identity of N-formylmethionyl-tRNA by promoting its recognition by IF2 and preventing the misappropriation of this tRNA by the elongation apparatus.</text>
</comment>
<sequence length="309" mass="33462">MKIVYMGTPDFAVPALSALVEAGHEISGVVTQPDSVRDRGKKVKMTPVKEKALELGLKVLQPEKIKKDAAFFEQLKACHPDLIVVAAYGQILPKEILELPKLGCVNIHGSLLPRFRGAAPIQRAILAGDEETGITLMFMEEGLDTGAMIAKRATSIGKKNAQQLHDELARMGAELLLETLPKLQAGQIEAVPQDDSKATYAPMISKKDGEIDFQQTPQEIERQVRAFDPWPGAYTNYKGKLFKIWKASVSQQPNSAAPGTITAVSKEGIEISAGGGTFIAEVIQVPGKKRMTASEYLKGNSIEKNSVLG</sequence>
<evidence type="ECO:0000256" key="1">
    <source>
        <dbReference type="ARBA" id="ARBA00010699"/>
    </source>
</evidence>
<gene>
    <name evidence="5" type="primary">fmt</name>
    <name evidence="8" type="ORF">H9L42_15845</name>
</gene>
<name>A0A923SS17_9FIRM</name>
<dbReference type="PANTHER" id="PTHR11138:SF5">
    <property type="entry name" value="METHIONYL-TRNA FORMYLTRANSFERASE, MITOCHONDRIAL"/>
    <property type="match status" value="1"/>
</dbReference>
<comment type="catalytic activity">
    <reaction evidence="5">
        <text>L-methionyl-tRNA(fMet) + (6R)-10-formyltetrahydrofolate = N-formyl-L-methionyl-tRNA(fMet) + (6S)-5,6,7,8-tetrahydrofolate + H(+)</text>
        <dbReference type="Rhea" id="RHEA:24380"/>
        <dbReference type="Rhea" id="RHEA-COMP:9952"/>
        <dbReference type="Rhea" id="RHEA-COMP:9953"/>
        <dbReference type="ChEBI" id="CHEBI:15378"/>
        <dbReference type="ChEBI" id="CHEBI:57453"/>
        <dbReference type="ChEBI" id="CHEBI:78530"/>
        <dbReference type="ChEBI" id="CHEBI:78844"/>
        <dbReference type="ChEBI" id="CHEBI:195366"/>
        <dbReference type="EC" id="2.1.2.9"/>
    </reaction>
</comment>
<dbReference type="GO" id="GO:0005829">
    <property type="term" value="C:cytosol"/>
    <property type="evidence" value="ECO:0007669"/>
    <property type="project" value="TreeGrafter"/>
</dbReference>
<dbReference type="NCBIfam" id="TIGR00460">
    <property type="entry name" value="fmt"/>
    <property type="match status" value="1"/>
</dbReference>
<proteinExistence type="inferred from homology"/>
<dbReference type="GO" id="GO:0004479">
    <property type="term" value="F:methionyl-tRNA formyltransferase activity"/>
    <property type="evidence" value="ECO:0007669"/>
    <property type="project" value="UniProtKB-UniRule"/>
</dbReference>
<evidence type="ECO:0000256" key="2">
    <source>
        <dbReference type="ARBA" id="ARBA00012261"/>
    </source>
</evidence>
<keyword evidence="3 5" id="KW-0808">Transferase</keyword>
<dbReference type="PROSITE" id="PS00373">
    <property type="entry name" value="GART"/>
    <property type="match status" value="1"/>
</dbReference>
<dbReference type="RefSeq" id="WP_187304377.1">
    <property type="nucleotide sequence ID" value="NZ_CBCTQH010000041.1"/>
</dbReference>
<evidence type="ECO:0000256" key="5">
    <source>
        <dbReference type="HAMAP-Rule" id="MF_00182"/>
    </source>
</evidence>
<dbReference type="PANTHER" id="PTHR11138">
    <property type="entry name" value="METHIONYL-TRNA FORMYLTRANSFERASE"/>
    <property type="match status" value="1"/>
</dbReference>
<accession>A0A923SS17</accession>
<dbReference type="InterPro" id="IPR001555">
    <property type="entry name" value="GART_AS"/>
</dbReference>
<feature type="domain" description="Formyl transferase N-terminal" evidence="6">
    <location>
        <begin position="1"/>
        <end position="179"/>
    </location>
</feature>
<dbReference type="Pfam" id="PF00551">
    <property type="entry name" value="Formyl_trans_N"/>
    <property type="match status" value="1"/>
</dbReference>
<dbReference type="EMBL" id="JACRYT010000031">
    <property type="protein sequence ID" value="MBC6681282.1"/>
    <property type="molecule type" value="Genomic_DNA"/>
</dbReference>
<dbReference type="SUPFAM" id="SSF50486">
    <property type="entry name" value="FMT C-terminal domain-like"/>
    <property type="match status" value="1"/>
</dbReference>
<dbReference type="InterPro" id="IPR005794">
    <property type="entry name" value="Fmt"/>
</dbReference>
<organism evidence="8 9">
    <name type="scientific">Zhenpiania hominis</name>
    <dbReference type="NCBI Taxonomy" id="2763644"/>
    <lineage>
        <taxon>Bacteria</taxon>
        <taxon>Bacillati</taxon>
        <taxon>Bacillota</taxon>
        <taxon>Clostridia</taxon>
        <taxon>Peptostreptococcales</taxon>
        <taxon>Anaerovoracaceae</taxon>
        <taxon>Zhenpiania</taxon>
    </lineage>
</organism>
<evidence type="ECO:0000313" key="9">
    <source>
        <dbReference type="Proteomes" id="UP000602647"/>
    </source>
</evidence>